<dbReference type="RefSeq" id="WP_189472060.1">
    <property type="nucleotide sequence ID" value="NZ_BMXS01000027.1"/>
</dbReference>
<keyword evidence="1" id="KW-1133">Transmembrane helix</keyword>
<feature type="transmembrane region" description="Helical" evidence="1">
    <location>
        <begin position="34"/>
        <end position="54"/>
    </location>
</feature>
<sequence length="89" mass="10153">MQGFWLPLGMAAIFGAFTGLLFRLSDKPGHERPFMFPLLGVVAGIMAFFIHQALTWIANAPNWLLPALVVLLIWLWLGRSNLRFRRSKE</sequence>
<gene>
    <name evidence="2" type="ORF">GCM10007160_38060</name>
</gene>
<evidence type="ECO:0008006" key="4">
    <source>
        <dbReference type="Google" id="ProtNLM"/>
    </source>
</evidence>
<reference evidence="3" key="1">
    <citation type="journal article" date="2019" name="Int. J. Syst. Evol. Microbiol.">
        <title>The Global Catalogue of Microorganisms (GCM) 10K type strain sequencing project: providing services to taxonomists for standard genome sequencing and annotation.</title>
        <authorList>
            <consortium name="The Broad Institute Genomics Platform"/>
            <consortium name="The Broad Institute Genome Sequencing Center for Infectious Disease"/>
            <person name="Wu L."/>
            <person name="Ma J."/>
        </authorList>
    </citation>
    <scope>NUCLEOTIDE SEQUENCE [LARGE SCALE GENOMIC DNA]</scope>
    <source>
        <strain evidence="3">KCTC 22228</strain>
    </source>
</reference>
<keyword evidence="3" id="KW-1185">Reference proteome</keyword>
<evidence type="ECO:0000256" key="1">
    <source>
        <dbReference type="SAM" id="Phobius"/>
    </source>
</evidence>
<feature type="transmembrane region" description="Helical" evidence="1">
    <location>
        <begin position="6"/>
        <end position="22"/>
    </location>
</feature>
<dbReference type="Proteomes" id="UP000653056">
    <property type="component" value="Unassembled WGS sequence"/>
</dbReference>
<proteinExistence type="predicted"/>
<protein>
    <recommendedName>
        <fullName evidence="4">Integral membrane protein</fullName>
    </recommendedName>
</protein>
<name>A0ABQ2Z7B9_9GAMM</name>
<evidence type="ECO:0000313" key="2">
    <source>
        <dbReference type="EMBL" id="GGY06989.1"/>
    </source>
</evidence>
<keyword evidence="1" id="KW-0812">Transmembrane</keyword>
<keyword evidence="1" id="KW-0472">Membrane</keyword>
<evidence type="ECO:0000313" key="3">
    <source>
        <dbReference type="Proteomes" id="UP000653056"/>
    </source>
</evidence>
<organism evidence="2 3">
    <name type="scientific">Litchfieldella qijiaojingensis</name>
    <dbReference type="NCBI Taxonomy" id="980347"/>
    <lineage>
        <taxon>Bacteria</taxon>
        <taxon>Pseudomonadati</taxon>
        <taxon>Pseudomonadota</taxon>
        <taxon>Gammaproteobacteria</taxon>
        <taxon>Oceanospirillales</taxon>
        <taxon>Halomonadaceae</taxon>
        <taxon>Litchfieldella</taxon>
    </lineage>
</organism>
<accession>A0ABQ2Z7B9</accession>
<feature type="transmembrane region" description="Helical" evidence="1">
    <location>
        <begin position="60"/>
        <end position="78"/>
    </location>
</feature>
<dbReference type="EMBL" id="BMXS01000027">
    <property type="protein sequence ID" value="GGY06989.1"/>
    <property type="molecule type" value="Genomic_DNA"/>
</dbReference>
<comment type="caution">
    <text evidence="2">The sequence shown here is derived from an EMBL/GenBank/DDBJ whole genome shotgun (WGS) entry which is preliminary data.</text>
</comment>